<protein>
    <submittedName>
        <fullName evidence="2">Uncharacterized protein</fullName>
    </submittedName>
</protein>
<dbReference type="EMBL" id="CP132932">
    <property type="protein sequence ID" value="XCB27960.1"/>
    <property type="molecule type" value="Genomic_DNA"/>
</dbReference>
<feature type="compositionally biased region" description="Basic and acidic residues" evidence="1">
    <location>
        <begin position="33"/>
        <end position="43"/>
    </location>
</feature>
<feature type="compositionally biased region" description="Low complexity" evidence="1">
    <location>
        <begin position="84"/>
        <end position="94"/>
    </location>
</feature>
<feature type="region of interest" description="Disordered" evidence="1">
    <location>
        <begin position="1"/>
        <end position="108"/>
    </location>
</feature>
<dbReference type="KEGG" id="temp:RBB75_06455"/>
<name>A0AAU7ZG34_9BACT</name>
<evidence type="ECO:0000256" key="1">
    <source>
        <dbReference type="SAM" id="MobiDB-lite"/>
    </source>
</evidence>
<sequence>MLPLPEEVGESDGRCQGAAEPKPAMTQTLTKRRQADADNQPREPEDDGVLVEDRGTCKCADGKPEGLVAGLRDTHDEICDRGPEQGIEGVHGEQVGQGEGDGGHQRCK</sequence>
<organism evidence="2">
    <name type="scientific">Tunturiibacter empetritectus</name>
    <dbReference type="NCBI Taxonomy" id="3069691"/>
    <lineage>
        <taxon>Bacteria</taxon>
        <taxon>Pseudomonadati</taxon>
        <taxon>Acidobacteriota</taxon>
        <taxon>Terriglobia</taxon>
        <taxon>Terriglobales</taxon>
        <taxon>Acidobacteriaceae</taxon>
        <taxon>Tunturiibacter</taxon>
    </lineage>
</organism>
<dbReference type="AlphaFoldDB" id="A0AAU7ZG34"/>
<evidence type="ECO:0000313" key="2">
    <source>
        <dbReference type="EMBL" id="XCB27960.1"/>
    </source>
</evidence>
<proteinExistence type="predicted"/>
<feature type="compositionally biased region" description="Basic and acidic residues" evidence="1">
    <location>
        <begin position="72"/>
        <end position="83"/>
    </location>
</feature>
<feature type="compositionally biased region" description="Basic and acidic residues" evidence="1">
    <location>
        <begin position="51"/>
        <end position="64"/>
    </location>
</feature>
<reference evidence="2" key="2">
    <citation type="journal article" date="2024" name="Environ. Microbiol.">
        <title>Genome analysis and description of Tunturibacter gen. nov. expands the diversity of Terriglobia in tundra soils.</title>
        <authorList>
            <person name="Messyasz A."/>
            <person name="Mannisto M.K."/>
            <person name="Kerkhof L.J."/>
            <person name="Haggblom M.M."/>
        </authorList>
    </citation>
    <scope>NUCLEOTIDE SEQUENCE</scope>
    <source>
        <strain evidence="2">M8UP23</strain>
    </source>
</reference>
<reference evidence="2" key="1">
    <citation type="submission" date="2023-08" db="EMBL/GenBank/DDBJ databases">
        <authorList>
            <person name="Messyasz A."/>
            <person name="Mannisto M.K."/>
            <person name="Kerkhof L.J."/>
            <person name="Haggblom M."/>
        </authorList>
    </citation>
    <scope>NUCLEOTIDE SEQUENCE</scope>
    <source>
        <strain evidence="2">M8UP23</strain>
    </source>
</reference>
<gene>
    <name evidence="2" type="ORF">RBB75_06455</name>
</gene>
<accession>A0AAU7ZG34</accession>